<name>A0A846ZBS9_9ACTN</name>
<dbReference type="EMBL" id="JAAXPI010000066">
    <property type="protein sequence ID" value="NKZ07955.1"/>
    <property type="molecule type" value="Genomic_DNA"/>
</dbReference>
<comment type="caution">
    <text evidence="1">The sequence shown here is derived from an EMBL/GenBank/DDBJ whole genome shotgun (WGS) entry which is preliminary data.</text>
</comment>
<dbReference type="AlphaFoldDB" id="A0A846ZBS9"/>
<organism evidence="1 2">
    <name type="scientific">Actinomadura latina</name>
    <dbReference type="NCBI Taxonomy" id="163603"/>
    <lineage>
        <taxon>Bacteria</taxon>
        <taxon>Bacillati</taxon>
        <taxon>Actinomycetota</taxon>
        <taxon>Actinomycetes</taxon>
        <taxon>Streptosporangiales</taxon>
        <taxon>Thermomonosporaceae</taxon>
        <taxon>Actinomadura</taxon>
    </lineage>
</organism>
<gene>
    <name evidence="1" type="ORF">HGB48_30125</name>
</gene>
<keyword evidence="2" id="KW-1185">Reference proteome</keyword>
<reference evidence="1 2" key="1">
    <citation type="submission" date="2020-04" db="EMBL/GenBank/DDBJ databases">
        <title>MicrobeNet Type strains.</title>
        <authorList>
            <person name="Nicholson A.C."/>
        </authorList>
    </citation>
    <scope>NUCLEOTIDE SEQUENCE [LARGE SCALE GENOMIC DNA]</scope>
    <source>
        <strain evidence="1 2">ATCC BAA-277</strain>
    </source>
</reference>
<proteinExistence type="predicted"/>
<dbReference type="Proteomes" id="UP000579250">
    <property type="component" value="Unassembled WGS sequence"/>
</dbReference>
<evidence type="ECO:0000313" key="2">
    <source>
        <dbReference type="Proteomes" id="UP000579250"/>
    </source>
</evidence>
<accession>A0A846ZBS9</accession>
<dbReference type="RefSeq" id="WP_067637820.1">
    <property type="nucleotide sequence ID" value="NZ_JAAXPI010000066.1"/>
</dbReference>
<evidence type="ECO:0000313" key="1">
    <source>
        <dbReference type="EMBL" id="NKZ07955.1"/>
    </source>
</evidence>
<protein>
    <submittedName>
        <fullName evidence="1">Uncharacterized protein</fullName>
    </submittedName>
</protein>
<sequence length="115" mass="12946">MGFDPTWAILGLALADFGRQVVFPRARATTADRVVRSRELLLERQREVNVLRGILQILGDLDMSSDIDKMHVHVSGTTEQIQALWHYWVHVGGDRTKHQLRAAVCTRLAEIAAMA</sequence>